<evidence type="ECO:0000313" key="3">
    <source>
        <dbReference type="Proteomes" id="UP000326779"/>
    </source>
</evidence>
<organism evidence="2 3">
    <name type="scientific">Schleiferilactobacillus harbinensis</name>
    <dbReference type="NCBI Taxonomy" id="304207"/>
    <lineage>
        <taxon>Bacteria</taxon>
        <taxon>Bacillati</taxon>
        <taxon>Bacillota</taxon>
        <taxon>Bacilli</taxon>
        <taxon>Lactobacillales</taxon>
        <taxon>Lactobacillaceae</taxon>
        <taxon>Schleiferilactobacillus</taxon>
    </lineage>
</organism>
<dbReference type="SUPFAM" id="SSF102405">
    <property type="entry name" value="MCP/YpsA-like"/>
    <property type="match status" value="1"/>
</dbReference>
<comment type="similarity">
    <text evidence="1">Belongs to the UPF0398 family.</text>
</comment>
<dbReference type="HAMAP" id="MF_01575">
    <property type="entry name" value="UPF0398"/>
    <property type="match status" value="1"/>
</dbReference>
<dbReference type="KEGG" id="lhb:D1010_08845"/>
<dbReference type="Gene3D" id="3.40.50.450">
    <property type="match status" value="1"/>
</dbReference>
<protein>
    <recommendedName>
        <fullName evidence="1">UPF0398 protein D1010_08845</fullName>
    </recommendedName>
</protein>
<reference evidence="2 3" key="1">
    <citation type="submission" date="2019-10" db="EMBL/GenBank/DDBJ databases">
        <title>The completed genome of Lactobacillus harbinensis M1.</title>
        <authorList>
            <person name="Zheng Y."/>
        </authorList>
    </citation>
    <scope>NUCLEOTIDE SEQUENCE [LARGE SCALE GENOMIC DNA]</scope>
    <source>
        <strain evidence="2 3">M1</strain>
    </source>
</reference>
<dbReference type="NCBIfam" id="NF010181">
    <property type="entry name" value="PRK13660.1"/>
    <property type="match status" value="1"/>
</dbReference>
<dbReference type="Pfam" id="PF06908">
    <property type="entry name" value="YpsA"/>
    <property type="match status" value="1"/>
</dbReference>
<accession>A0A510TR51</accession>
<dbReference type="PANTHER" id="PTHR38440">
    <property type="entry name" value="UPF0398 PROTEIN YPSA"/>
    <property type="match status" value="1"/>
</dbReference>
<dbReference type="InterPro" id="IPR010697">
    <property type="entry name" value="YspA"/>
</dbReference>
<dbReference type="Proteomes" id="UP000326779">
    <property type="component" value="Chromosome"/>
</dbReference>
<dbReference type="EMBL" id="CP045143">
    <property type="protein sequence ID" value="QFR23500.1"/>
    <property type="molecule type" value="Genomic_DNA"/>
</dbReference>
<dbReference type="AlphaFoldDB" id="A0A510TR51"/>
<dbReference type="GeneID" id="78509095"/>
<dbReference type="PIRSF" id="PIRSF021290">
    <property type="entry name" value="DUF1273"/>
    <property type="match status" value="1"/>
</dbReference>
<name>A0A510TR51_9LACO</name>
<evidence type="ECO:0000313" key="2">
    <source>
        <dbReference type="EMBL" id="QFR23500.1"/>
    </source>
</evidence>
<dbReference type="PANTHER" id="PTHR38440:SF1">
    <property type="entry name" value="UPF0398 PROTEIN SPR0331"/>
    <property type="match status" value="1"/>
</dbReference>
<sequence length="189" mass="21896">MERVWITGYRSYELGVYGAQDPKLKVIKYLLDRTLRRYVDDGLRWVITGGQLGVEQWALETALAIKADIGLPKAAMMLPFADFGQKWNEENQGHLAALKSQADFSASVTSATYQSWRQLQAYQQFMLGHTDGAILIYDTEQEGKPKYDYDIITKYQETRPYPLELIDFYTLQDAANEYEESQRPDQWDE</sequence>
<gene>
    <name evidence="2" type="ORF">D1010_08845</name>
</gene>
<dbReference type="RefSeq" id="WP_027827462.1">
    <property type="nucleotide sequence ID" value="NZ_BJTX01000001.1"/>
</dbReference>
<evidence type="ECO:0000256" key="1">
    <source>
        <dbReference type="HAMAP-Rule" id="MF_01575"/>
    </source>
</evidence>
<proteinExistence type="inferred from homology"/>